<dbReference type="Gene3D" id="3.90.226.30">
    <property type="match status" value="1"/>
</dbReference>
<keyword evidence="3" id="KW-1185">Reference proteome</keyword>
<protein>
    <submittedName>
        <fullName evidence="2">Nickel-dependent lactate racemase</fullName>
    </submittedName>
</protein>
<dbReference type="InterPro" id="IPR048068">
    <property type="entry name" value="LarA-like"/>
</dbReference>
<name>A0A2A9EQ35_9MICO</name>
<dbReference type="Gene3D" id="3.40.50.11440">
    <property type="match status" value="1"/>
</dbReference>
<organism evidence="2 3">
    <name type="scientific">Georgenia soli</name>
    <dbReference type="NCBI Taxonomy" id="638953"/>
    <lineage>
        <taxon>Bacteria</taxon>
        <taxon>Bacillati</taxon>
        <taxon>Actinomycetota</taxon>
        <taxon>Actinomycetes</taxon>
        <taxon>Micrococcales</taxon>
        <taxon>Bogoriellaceae</taxon>
        <taxon>Georgenia</taxon>
    </lineage>
</organism>
<feature type="domain" description="LarA-like N-terminal" evidence="1">
    <location>
        <begin position="45"/>
        <end position="202"/>
    </location>
</feature>
<evidence type="ECO:0000313" key="3">
    <source>
        <dbReference type="Proteomes" id="UP000222106"/>
    </source>
</evidence>
<comment type="caution">
    <text evidence="2">The sequence shown here is derived from an EMBL/GenBank/DDBJ whole genome shotgun (WGS) entry which is preliminary data.</text>
</comment>
<dbReference type="Proteomes" id="UP000222106">
    <property type="component" value="Unassembled WGS sequence"/>
</dbReference>
<dbReference type="PANTHER" id="PTHR33171">
    <property type="entry name" value="LAR_N DOMAIN-CONTAINING PROTEIN"/>
    <property type="match status" value="1"/>
</dbReference>
<gene>
    <name evidence="2" type="ORF">ATJ97_3775</name>
</gene>
<dbReference type="PANTHER" id="PTHR33171:SF17">
    <property type="entry name" value="LARA-LIKE N-TERMINAL DOMAIN-CONTAINING PROTEIN"/>
    <property type="match status" value="1"/>
</dbReference>
<dbReference type="OrthoDB" id="9770545at2"/>
<dbReference type="RefSeq" id="WP_098485020.1">
    <property type="nucleotide sequence ID" value="NZ_PDJI01000004.1"/>
</dbReference>
<dbReference type="Pfam" id="PF09861">
    <property type="entry name" value="Lar_N"/>
    <property type="match status" value="1"/>
</dbReference>
<dbReference type="AlphaFoldDB" id="A0A2A9EQ35"/>
<evidence type="ECO:0000259" key="1">
    <source>
        <dbReference type="Pfam" id="PF09861"/>
    </source>
</evidence>
<reference evidence="2 3" key="1">
    <citation type="submission" date="2017-10" db="EMBL/GenBank/DDBJ databases">
        <title>Sequencing the genomes of 1000 actinobacteria strains.</title>
        <authorList>
            <person name="Klenk H.-P."/>
        </authorList>
    </citation>
    <scope>NUCLEOTIDE SEQUENCE [LARGE SCALE GENOMIC DNA]</scope>
    <source>
        <strain evidence="2 3">DSM 21838</strain>
    </source>
</reference>
<dbReference type="InterPro" id="IPR043166">
    <property type="entry name" value="LarA-like_C"/>
</dbReference>
<dbReference type="EMBL" id="PDJI01000004">
    <property type="protein sequence ID" value="PFG41227.1"/>
    <property type="molecule type" value="Genomic_DNA"/>
</dbReference>
<dbReference type="InterPro" id="IPR018657">
    <property type="entry name" value="LarA-like_N"/>
</dbReference>
<evidence type="ECO:0000313" key="2">
    <source>
        <dbReference type="EMBL" id="PFG41227.1"/>
    </source>
</evidence>
<accession>A0A2A9EQ35</accession>
<dbReference type="GO" id="GO:0050043">
    <property type="term" value="F:lactate racemase activity"/>
    <property type="evidence" value="ECO:0007669"/>
    <property type="project" value="InterPro"/>
</dbReference>
<sequence length="434" mass="47238">MTSTTVVPPELVEKASTVGDADGVLTDEQVREQIVGALGRMDLDGRSVALVVPDGTRSVSMPLLMRSVHEALHGRATTVTVLIALGTHAAMSEEALAAHLGYEPGRLEDTYPGWRVLNHEWWKPETFADLGTIPAEEVARYSGGRLTDRPMHVVVNKAVVEHDVSLVVGPVLPHEVVGMSGGNKYFFPGLSGHDVIDMSHWVGALISSFDIIGTRGITPVRALINAAAARIPGEKLCVAVVTEAGTDRLHSVSVGTTESAWEAASDIAAASHITYLDEPVRTVVSVLPTMYDDIWTGAKGFYKLEPVVADGGEVIIYAPHITQVSAMHPGLLKIGYHNRDYFVKQWEKFKDHPWGELAHSTHLRGQGTYDAETGEERNRVTITLATSIPREQVEAVNLRWMDPADVDLDALEADPEVMVVQNAGEVLFRLRERS</sequence>
<proteinExistence type="predicted"/>